<feature type="signal peptide" evidence="13">
    <location>
        <begin position="1"/>
        <end position="21"/>
    </location>
</feature>
<dbReference type="Gene3D" id="2.60.120.970">
    <property type="match status" value="1"/>
</dbReference>
<dbReference type="GO" id="GO:0008083">
    <property type="term" value="F:growth factor activity"/>
    <property type="evidence" value="ECO:0007669"/>
    <property type="project" value="UniProtKB-UniRule"/>
</dbReference>
<name>A0A6J2N3U9_9CHIR</name>
<keyword evidence="5 11" id="KW-0964">Secreted</keyword>
<organism evidence="15 16">
    <name type="scientific">Phyllostomus discolor</name>
    <name type="common">pale spear-nosed bat</name>
    <dbReference type="NCBI Taxonomy" id="89673"/>
    <lineage>
        <taxon>Eukaryota</taxon>
        <taxon>Metazoa</taxon>
        <taxon>Chordata</taxon>
        <taxon>Craniata</taxon>
        <taxon>Vertebrata</taxon>
        <taxon>Euteleostomi</taxon>
        <taxon>Mammalia</taxon>
        <taxon>Eutheria</taxon>
        <taxon>Laurasiatheria</taxon>
        <taxon>Chiroptera</taxon>
        <taxon>Yangochiroptera</taxon>
        <taxon>Phyllostomidae</taxon>
        <taxon>Phyllostominae</taxon>
        <taxon>Phyllostomus</taxon>
    </lineage>
</organism>
<dbReference type="FunFam" id="2.60.120.970:FF:000015">
    <property type="entry name" value="Left-right determination factor"/>
    <property type="match status" value="1"/>
</dbReference>
<evidence type="ECO:0000256" key="8">
    <source>
        <dbReference type="ARBA" id="ARBA00023030"/>
    </source>
</evidence>
<evidence type="ECO:0000256" key="11">
    <source>
        <dbReference type="PIRNR" id="PIRNR037402"/>
    </source>
</evidence>
<keyword evidence="10" id="KW-0325">Glycoprotein</keyword>
<evidence type="ECO:0000256" key="7">
    <source>
        <dbReference type="ARBA" id="ARBA00022729"/>
    </source>
</evidence>
<evidence type="ECO:0000256" key="5">
    <source>
        <dbReference type="ARBA" id="ARBA00022525"/>
    </source>
</evidence>
<keyword evidence="6" id="KW-0165">Cleavage on pair of basic residues</keyword>
<dbReference type="OrthoDB" id="10019514at2759"/>
<dbReference type="FunFam" id="2.10.90.10:FF:000028">
    <property type="entry name" value="Left-right determination factor"/>
    <property type="match status" value="1"/>
</dbReference>
<evidence type="ECO:0000256" key="2">
    <source>
        <dbReference type="ARBA" id="ARBA00006656"/>
    </source>
</evidence>
<dbReference type="GO" id="GO:0005160">
    <property type="term" value="F:transforming growth factor beta receptor binding"/>
    <property type="evidence" value="ECO:0007669"/>
    <property type="project" value="InterPro"/>
</dbReference>
<accession>A0A6J2N3U9</accession>
<dbReference type="InterPro" id="IPR001111">
    <property type="entry name" value="TGF-b_propeptide"/>
</dbReference>
<evidence type="ECO:0000256" key="6">
    <source>
        <dbReference type="ARBA" id="ARBA00022685"/>
    </source>
</evidence>
<dbReference type="InterPro" id="IPR003942">
    <property type="entry name" value="LRDF"/>
</dbReference>
<keyword evidence="8 11" id="KW-0339">Growth factor</keyword>
<keyword evidence="3 11" id="KW-0217">Developmental protein</keyword>
<dbReference type="InterPro" id="IPR017948">
    <property type="entry name" value="TGFb_CS"/>
</dbReference>
<dbReference type="SMART" id="SM00204">
    <property type="entry name" value="TGFB"/>
    <property type="match status" value="1"/>
</dbReference>
<evidence type="ECO:0000256" key="4">
    <source>
        <dbReference type="ARBA" id="ARBA00022514"/>
    </source>
</evidence>
<evidence type="ECO:0000256" key="10">
    <source>
        <dbReference type="ARBA" id="ARBA00023180"/>
    </source>
</evidence>
<dbReference type="PROSITE" id="PS51362">
    <property type="entry name" value="TGF_BETA_2"/>
    <property type="match status" value="1"/>
</dbReference>
<dbReference type="FunCoup" id="A0A6J2N3U9">
    <property type="interactions" value="112"/>
</dbReference>
<dbReference type="RefSeq" id="XP_028387162.1">
    <property type="nucleotide sequence ID" value="XM_028531361.2"/>
</dbReference>
<dbReference type="SUPFAM" id="SSF57501">
    <property type="entry name" value="Cystine-knot cytokines"/>
    <property type="match status" value="1"/>
</dbReference>
<dbReference type="InterPro" id="IPR015615">
    <property type="entry name" value="TGF-beta-rel"/>
</dbReference>
<keyword evidence="7 13" id="KW-0732">Signal</keyword>
<dbReference type="PANTHER" id="PTHR11848">
    <property type="entry name" value="TGF-BETA FAMILY"/>
    <property type="match status" value="1"/>
</dbReference>
<dbReference type="GO" id="GO:0005615">
    <property type="term" value="C:extracellular space"/>
    <property type="evidence" value="ECO:0007669"/>
    <property type="project" value="UniProtKB-UniRule"/>
</dbReference>
<dbReference type="CDD" id="cd13758">
    <property type="entry name" value="TGF_beta_LEFTY1_2"/>
    <property type="match status" value="1"/>
</dbReference>
<evidence type="ECO:0000256" key="12">
    <source>
        <dbReference type="RuleBase" id="RU000354"/>
    </source>
</evidence>
<dbReference type="InterPro" id="IPR029034">
    <property type="entry name" value="Cystine-knot_cytokine"/>
</dbReference>
<dbReference type="GO" id="GO:0005125">
    <property type="term" value="F:cytokine activity"/>
    <property type="evidence" value="ECO:0007669"/>
    <property type="project" value="UniProtKB-UniRule"/>
</dbReference>
<evidence type="ECO:0000256" key="1">
    <source>
        <dbReference type="ARBA" id="ARBA00004613"/>
    </source>
</evidence>
<evidence type="ECO:0000259" key="14">
    <source>
        <dbReference type="PROSITE" id="PS51362"/>
    </source>
</evidence>
<dbReference type="PANTHER" id="PTHR11848:SF226">
    <property type="entry name" value="LEFT-RIGHT DETERMINATION FACTOR"/>
    <property type="match status" value="1"/>
</dbReference>
<dbReference type="KEGG" id="pdic:114512406"/>
<evidence type="ECO:0000256" key="13">
    <source>
        <dbReference type="SAM" id="SignalP"/>
    </source>
</evidence>
<dbReference type="Pfam" id="PF00688">
    <property type="entry name" value="TGFb_propeptide"/>
    <property type="match status" value="1"/>
</dbReference>
<keyword evidence="9" id="KW-1015">Disulfide bond</keyword>
<dbReference type="PRINTS" id="PR01427">
    <property type="entry name" value="TGFBETA4"/>
</dbReference>
<protein>
    <recommendedName>
        <fullName evidence="11">Left-right determination factor</fullName>
    </recommendedName>
</protein>
<feature type="chain" id="PRO_5026864470" description="Left-right determination factor" evidence="13">
    <location>
        <begin position="22"/>
        <end position="367"/>
    </location>
</feature>
<keyword evidence="4 11" id="KW-0202">Cytokine</keyword>
<dbReference type="Gene3D" id="2.10.90.10">
    <property type="entry name" value="Cystine-knot cytokines"/>
    <property type="match status" value="1"/>
</dbReference>
<dbReference type="GO" id="GO:0009948">
    <property type="term" value="P:anterior/posterior axis specification"/>
    <property type="evidence" value="ECO:0007669"/>
    <property type="project" value="TreeGrafter"/>
</dbReference>
<comment type="similarity">
    <text evidence="2 11 12">Belongs to the TGF-beta family.</text>
</comment>
<evidence type="ECO:0000313" key="16">
    <source>
        <dbReference type="RefSeq" id="XP_028387162.1"/>
    </source>
</evidence>
<dbReference type="GeneID" id="114512406"/>
<dbReference type="Pfam" id="PF00019">
    <property type="entry name" value="TGF_beta"/>
    <property type="match status" value="1"/>
</dbReference>
<reference evidence="16" key="1">
    <citation type="submission" date="2025-08" db="UniProtKB">
        <authorList>
            <consortium name="RefSeq"/>
        </authorList>
    </citation>
    <scope>IDENTIFICATION</scope>
    <source>
        <tissue evidence="16">Muscle</tissue>
    </source>
</reference>
<dbReference type="AlphaFoldDB" id="A0A6J2N3U9"/>
<gene>
    <name evidence="16" type="primary">LOC114512406</name>
</gene>
<evidence type="ECO:0000256" key="9">
    <source>
        <dbReference type="ARBA" id="ARBA00023157"/>
    </source>
</evidence>
<evidence type="ECO:0000313" key="15">
    <source>
        <dbReference type="Proteomes" id="UP000504628"/>
    </source>
</evidence>
<evidence type="ECO:0000256" key="3">
    <source>
        <dbReference type="ARBA" id="ARBA00022473"/>
    </source>
</evidence>
<proteinExistence type="inferred from homology"/>
<feature type="domain" description="TGF-beta family profile" evidence="14">
    <location>
        <begin position="243"/>
        <end position="355"/>
    </location>
</feature>
<dbReference type="PROSITE" id="PS00250">
    <property type="entry name" value="TGF_BETA_1"/>
    <property type="match status" value="1"/>
</dbReference>
<keyword evidence="15" id="KW-1185">Reference proteome</keyword>
<dbReference type="PIRSF" id="PIRSF037402">
    <property type="entry name" value="TGFb4"/>
    <property type="match status" value="1"/>
</dbReference>
<dbReference type="InParanoid" id="A0A6J2N3U9"/>
<sequence length="367" mass="41136">MRSLWLCWVLWVLPLAGPGAAVTEEQILSSLLQQLHLQEVPVLDESDVEELVTPAHVRAQYVALLRHSHGVRSRGKRFSQNFREVAGRFLVSEASSHLLVFSMEQRLPPNSELVQAVLRLFQEPVPESALRMHALLSPRSDRARVTVQWLQVRDDGSNRTFLIDSRPVSIRESGWKTFDVTEAVNFWQQLSRPREPLLLQVLVQREHPGGLASSAHRLVRFASQGPSGTRQGEPQLELHTLDLGEFGAQGNCDPEAPVSQGTRCCRQEMYIDLQGMKWAENWVLEPPGFLAYECVGTCRQPPEALTSKWPLLGPRECIASETASLPVIVSMEEGGRRRPQVVSLPNMRVQRCSCASDGAPVPRKLEP</sequence>
<dbReference type="Proteomes" id="UP000504628">
    <property type="component" value="Chromosome 15"/>
</dbReference>
<comment type="subcellular location">
    <subcellularLocation>
        <location evidence="1 11">Secreted</location>
    </subcellularLocation>
</comment>
<dbReference type="InterPro" id="IPR001839">
    <property type="entry name" value="TGF-b_C"/>
</dbReference>